<dbReference type="EMBL" id="BMRP01000031">
    <property type="protein sequence ID" value="GGU88431.1"/>
    <property type="molecule type" value="Genomic_DNA"/>
</dbReference>
<proteinExistence type="predicted"/>
<dbReference type="Proteomes" id="UP000654471">
    <property type="component" value="Unassembled WGS sequence"/>
</dbReference>
<comment type="caution">
    <text evidence="1">The sequence shown here is derived from an EMBL/GenBank/DDBJ whole genome shotgun (WGS) entry which is preliminary data.</text>
</comment>
<protein>
    <submittedName>
        <fullName evidence="1">Uncharacterized protein</fullName>
    </submittedName>
</protein>
<name>A0ABQ2VLU9_9ACTN</name>
<evidence type="ECO:0000313" key="1">
    <source>
        <dbReference type="EMBL" id="GGU88431.1"/>
    </source>
</evidence>
<organism evidence="1 2">
    <name type="scientific">Streptomyces albospinus</name>
    <dbReference type="NCBI Taxonomy" id="285515"/>
    <lineage>
        <taxon>Bacteria</taxon>
        <taxon>Bacillati</taxon>
        <taxon>Actinomycetota</taxon>
        <taxon>Actinomycetes</taxon>
        <taxon>Kitasatosporales</taxon>
        <taxon>Streptomycetaceae</taxon>
        <taxon>Streptomyces</taxon>
    </lineage>
</organism>
<keyword evidence="2" id="KW-1185">Reference proteome</keyword>
<evidence type="ECO:0000313" key="2">
    <source>
        <dbReference type="Proteomes" id="UP000654471"/>
    </source>
</evidence>
<accession>A0ABQ2VLU9</accession>
<sequence length="88" mass="9442">MPVPIGLLVREEGKGVSGKGGIPGLNGSGVALLVHSALLGHADELLDARRVTLEEVRFLSRRLRTALLDVHRVAESRGARLAVSERRL</sequence>
<reference evidence="2" key="1">
    <citation type="journal article" date="2019" name="Int. J. Syst. Evol. Microbiol.">
        <title>The Global Catalogue of Microorganisms (GCM) 10K type strain sequencing project: providing services to taxonomists for standard genome sequencing and annotation.</title>
        <authorList>
            <consortium name="The Broad Institute Genomics Platform"/>
            <consortium name="The Broad Institute Genome Sequencing Center for Infectious Disease"/>
            <person name="Wu L."/>
            <person name="Ma J."/>
        </authorList>
    </citation>
    <scope>NUCLEOTIDE SEQUENCE [LARGE SCALE GENOMIC DNA]</scope>
    <source>
        <strain evidence="2">JCM 3399</strain>
    </source>
</reference>
<gene>
    <name evidence="1" type="ORF">GCM10010211_63600</name>
</gene>